<keyword evidence="2" id="KW-1185">Reference proteome</keyword>
<dbReference type="AlphaFoldDB" id="M7BQY9"/>
<dbReference type="Proteomes" id="UP000031443">
    <property type="component" value="Unassembled WGS sequence"/>
</dbReference>
<dbReference type="EMBL" id="KB549351">
    <property type="protein sequence ID" value="EMP30542.1"/>
    <property type="molecule type" value="Genomic_DNA"/>
</dbReference>
<name>M7BQY9_CHEMY</name>
<evidence type="ECO:0000313" key="2">
    <source>
        <dbReference type="Proteomes" id="UP000031443"/>
    </source>
</evidence>
<protein>
    <submittedName>
        <fullName evidence="1">Uncharacterized protein</fullName>
    </submittedName>
</protein>
<proteinExistence type="predicted"/>
<reference evidence="2" key="1">
    <citation type="journal article" date="2013" name="Nat. Genet.">
        <title>The draft genomes of soft-shell turtle and green sea turtle yield insights into the development and evolution of the turtle-specific body plan.</title>
        <authorList>
            <person name="Wang Z."/>
            <person name="Pascual-Anaya J."/>
            <person name="Zadissa A."/>
            <person name="Li W."/>
            <person name="Niimura Y."/>
            <person name="Huang Z."/>
            <person name="Li C."/>
            <person name="White S."/>
            <person name="Xiong Z."/>
            <person name="Fang D."/>
            <person name="Wang B."/>
            <person name="Ming Y."/>
            <person name="Chen Y."/>
            <person name="Zheng Y."/>
            <person name="Kuraku S."/>
            <person name="Pignatelli M."/>
            <person name="Herrero J."/>
            <person name="Beal K."/>
            <person name="Nozawa M."/>
            <person name="Li Q."/>
            <person name="Wang J."/>
            <person name="Zhang H."/>
            <person name="Yu L."/>
            <person name="Shigenobu S."/>
            <person name="Wang J."/>
            <person name="Liu J."/>
            <person name="Flicek P."/>
            <person name="Searle S."/>
            <person name="Wang J."/>
            <person name="Kuratani S."/>
            <person name="Yin Y."/>
            <person name="Aken B."/>
            <person name="Zhang G."/>
            <person name="Irie N."/>
        </authorList>
    </citation>
    <scope>NUCLEOTIDE SEQUENCE [LARGE SCALE GENOMIC DNA]</scope>
</reference>
<accession>M7BQY9</accession>
<evidence type="ECO:0000313" key="1">
    <source>
        <dbReference type="EMBL" id="EMP30542.1"/>
    </source>
</evidence>
<sequence length="100" mass="10819">MRLCFWSSCSNPGPYSEEGFDATTEQPVTEPAAETAETELASELGNKALLILGLTYLPSITLLRQAEFLSTDSLDAFEEQWALSGVLFSVSPSGSLRLTL</sequence>
<organism evidence="1 2">
    <name type="scientific">Chelonia mydas</name>
    <name type="common">Green sea-turtle</name>
    <name type="synonym">Chelonia agassizi</name>
    <dbReference type="NCBI Taxonomy" id="8469"/>
    <lineage>
        <taxon>Eukaryota</taxon>
        <taxon>Metazoa</taxon>
        <taxon>Chordata</taxon>
        <taxon>Craniata</taxon>
        <taxon>Vertebrata</taxon>
        <taxon>Euteleostomi</taxon>
        <taxon>Archelosauria</taxon>
        <taxon>Testudinata</taxon>
        <taxon>Testudines</taxon>
        <taxon>Cryptodira</taxon>
        <taxon>Durocryptodira</taxon>
        <taxon>Americhelydia</taxon>
        <taxon>Chelonioidea</taxon>
        <taxon>Cheloniidae</taxon>
        <taxon>Chelonia</taxon>
    </lineage>
</organism>
<gene>
    <name evidence="1" type="ORF">UY3_12330</name>
</gene>